<dbReference type="Pfam" id="PF00097">
    <property type="entry name" value="zf-C3HC4"/>
    <property type="match status" value="1"/>
</dbReference>
<feature type="coiled-coil region" evidence="16">
    <location>
        <begin position="259"/>
        <end position="359"/>
    </location>
</feature>
<evidence type="ECO:0000256" key="4">
    <source>
        <dbReference type="ARBA" id="ARBA00005555"/>
    </source>
</evidence>
<gene>
    <name evidence="19" type="primary">BRE1</name>
    <name evidence="19" type="ORF">MNAN1_001423</name>
</gene>
<comment type="catalytic activity">
    <reaction evidence="1 15">
        <text>S-ubiquitinyl-[E2 ubiquitin-conjugating enzyme]-L-cysteine + [acceptor protein]-L-lysine = [E2 ubiquitin-conjugating enzyme]-L-cysteine + N(6)-ubiquitinyl-[acceptor protein]-L-lysine.</text>
        <dbReference type="EC" id="2.3.2.27"/>
    </reaction>
</comment>
<evidence type="ECO:0000313" key="19">
    <source>
        <dbReference type="EMBL" id="WFD26440.1"/>
    </source>
</evidence>
<accession>A0AAF0J6X4</accession>
<dbReference type="Proteomes" id="UP001213623">
    <property type="component" value="Chromosome 2"/>
</dbReference>
<feature type="region of interest" description="Disordered" evidence="17">
    <location>
        <begin position="201"/>
        <end position="256"/>
    </location>
</feature>
<keyword evidence="12 15" id="KW-0539">Nucleus</keyword>
<keyword evidence="20" id="KW-1185">Reference proteome</keyword>
<feature type="coiled-coil region" evidence="16">
    <location>
        <begin position="386"/>
        <end position="441"/>
    </location>
</feature>
<evidence type="ECO:0000256" key="9">
    <source>
        <dbReference type="ARBA" id="ARBA00022833"/>
    </source>
</evidence>
<evidence type="ECO:0000256" key="12">
    <source>
        <dbReference type="ARBA" id="ARBA00023242"/>
    </source>
</evidence>
<feature type="compositionally biased region" description="Low complexity" evidence="17">
    <location>
        <begin position="236"/>
        <end position="256"/>
    </location>
</feature>
<comment type="subcellular location">
    <subcellularLocation>
        <location evidence="2 15">Nucleus</location>
    </subcellularLocation>
</comment>
<feature type="coiled-coil region" evidence="16">
    <location>
        <begin position="478"/>
        <end position="659"/>
    </location>
</feature>
<feature type="coiled-coil region" evidence="16">
    <location>
        <begin position="42"/>
        <end position="76"/>
    </location>
</feature>
<comment type="function">
    <text evidence="13">E3 ubiquitin-protein ligase that mediates monoubiquitination of histone H2B to form H2BK123ub1. H2BK123ub1 gives a specific tag for epigenetic transcriptional activation and is also a prerequisite for H3K4me and H3K79me formation.</text>
</comment>
<dbReference type="InterPro" id="IPR018957">
    <property type="entry name" value="Znf_C3HC4_RING-type"/>
</dbReference>
<evidence type="ECO:0000256" key="16">
    <source>
        <dbReference type="SAM" id="Coils"/>
    </source>
</evidence>
<evidence type="ECO:0000256" key="17">
    <source>
        <dbReference type="SAM" id="MobiDB-lite"/>
    </source>
</evidence>
<dbReference type="PANTHER" id="PTHR23163">
    <property type="entry name" value="RING FINGER PROTEIN-RELATED"/>
    <property type="match status" value="1"/>
</dbReference>
<evidence type="ECO:0000259" key="18">
    <source>
        <dbReference type="PROSITE" id="PS50089"/>
    </source>
</evidence>
<dbReference type="Pfam" id="PF08647">
    <property type="entry name" value="BRE1"/>
    <property type="match status" value="1"/>
</dbReference>
<reference evidence="19" key="1">
    <citation type="submission" date="2023-03" db="EMBL/GenBank/DDBJ databases">
        <title>Mating type loci evolution in Malassezia.</title>
        <authorList>
            <person name="Coelho M.A."/>
        </authorList>
    </citation>
    <scope>NUCLEOTIDE SEQUENCE</scope>
    <source>
        <strain evidence="19">CBS 9557</strain>
    </source>
</reference>
<evidence type="ECO:0000256" key="6">
    <source>
        <dbReference type="ARBA" id="ARBA00022723"/>
    </source>
</evidence>
<comment type="pathway">
    <text evidence="3 15">Protein modification; protein ubiquitination.</text>
</comment>
<keyword evidence="7 14" id="KW-0863">Zinc-finger</keyword>
<sequence length="734" mass="81380">MERKRELVDARDTTAKRVHLDVDAGEEDDANPDYRRLEHFRKEAIYRALREARRETARAQQETQALQERVRGLQESVLAAERFWEQVTHQCRLLPLDESLQAALAAVPPLALTQAPANALAQRTSLLDRVFSHLITHTSAAVGAANDTTELQQRCAGLAGEVSSLRQSLQLAQSQWEMSQESVERVQMLLRAAEKRVDRLQSSSVRQIEDPQGQHAGPSAPSAPNGDANAAHSEPSKTAASDAPSDAAHDQAGSASAAAAAAAAELASARDELTTLRELAHTRERALADVRQELLEARQSAAALQQQLASLPADRIQSHPVYHAVQAEMIFLQQEASRLREMAAAAERENTELREFRVEFQHQTTTQANTHSDELQKQLRARDADLVRLRGQRDELNAELLERRARDHVKFTQVDEAKALVARKEEQMAVLQSESTRLRTELAALRGDAATVQAAGGAAPEGDAASLRLQLQAASASSAALCDEVDRLSVAYDQLEKQVEARVAVVAKLEDKVLRLTTEKSKADSKYFAAMRAKDALEAEKRALARSAERQTKVIERYMDTEKGLQAQLVQAEKEVSAYRRSVQVHTSKLAEGERDMSVLRRRLAEADRARAAAEVAVAKHLATANDETAARQRAEETISSLDREVARLRRRAAEAAEHAPRRKGSDSETHLEYLNALLRCSACKERYRDRIITRCLHTFCEACVNARIQTRQRKCPHCGLAFATSDVQVLYLQ</sequence>
<evidence type="ECO:0000256" key="10">
    <source>
        <dbReference type="ARBA" id="ARBA00022853"/>
    </source>
</evidence>
<dbReference type="AlphaFoldDB" id="A0AAF0J6X4"/>
<keyword evidence="10 15" id="KW-0156">Chromatin regulator</keyword>
<dbReference type="GO" id="GO:0006325">
    <property type="term" value="P:chromatin organization"/>
    <property type="evidence" value="ECO:0007669"/>
    <property type="project" value="UniProtKB-KW"/>
</dbReference>
<dbReference type="GO" id="GO:0061630">
    <property type="term" value="F:ubiquitin protein ligase activity"/>
    <property type="evidence" value="ECO:0007669"/>
    <property type="project" value="UniProtKB-EC"/>
</dbReference>
<dbReference type="GO" id="GO:0005634">
    <property type="term" value="C:nucleus"/>
    <property type="evidence" value="ECO:0007669"/>
    <property type="project" value="UniProtKB-SubCell"/>
</dbReference>
<dbReference type="InterPro" id="IPR013956">
    <property type="entry name" value="E3_ubiquit_lig_Bre1"/>
</dbReference>
<keyword evidence="19" id="KW-0012">Acyltransferase</keyword>
<keyword evidence="8 15" id="KW-0833">Ubl conjugation pathway</keyword>
<feature type="domain" description="RING-type" evidence="18">
    <location>
        <begin position="681"/>
        <end position="719"/>
    </location>
</feature>
<dbReference type="InterPro" id="IPR017907">
    <property type="entry name" value="Znf_RING_CS"/>
</dbReference>
<dbReference type="Pfam" id="PF26095">
    <property type="entry name" value="CC_Bre1"/>
    <property type="match status" value="1"/>
</dbReference>
<evidence type="ECO:0000256" key="7">
    <source>
        <dbReference type="ARBA" id="ARBA00022771"/>
    </source>
</evidence>
<evidence type="ECO:0000313" key="20">
    <source>
        <dbReference type="Proteomes" id="UP001213623"/>
    </source>
</evidence>
<dbReference type="GO" id="GO:0008270">
    <property type="term" value="F:zinc ion binding"/>
    <property type="evidence" value="ECO:0007669"/>
    <property type="project" value="UniProtKB-KW"/>
</dbReference>
<evidence type="ECO:0000256" key="5">
    <source>
        <dbReference type="ARBA" id="ARBA00022679"/>
    </source>
</evidence>
<dbReference type="SMART" id="SM00184">
    <property type="entry name" value="RING"/>
    <property type="match status" value="1"/>
</dbReference>
<dbReference type="CDD" id="cd16499">
    <property type="entry name" value="RING-HC_Bre1-like"/>
    <property type="match status" value="1"/>
</dbReference>
<dbReference type="PANTHER" id="PTHR23163:SF0">
    <property type="entry name" value="E3 UBIQUITIN-PROTEIN LIGASE BRE1"/>
    <property type="match status" value="1"/>
</dbReference>
<evidence type="ECO:0000256" key="2">
    <source>
        <dbReference type="ARBA" id="ARBA00004123"/>
    </source>
</evidence>
<keyword evidence="11 15" id="KW-0175">Coiled coil</keyword>
<evidence type="ECO:0000256" key="8">
    <source>
        <dbReference type="ARBA" id="ARBA00022786"/>
    </source>
</evidence>
<dbReference type="InterPro" id="IPR001841">
    <property type="entry name" value="Znf_RING"/>
</dbReference>
<evidence type="ECO:0000256" key="11">
    <source>
        <dbReference type="ARBA" id="ARBA00023054"/>
    </source>
</evidence>
<dbReference type="EMBL" id="CP119893">
    <property type="protein sequence ID" value="WFD26440.1"/>
    <property type="molecule type" value="Genomic_DNA"/>
</dbReference>
<dbReference type="PROSITE" id="PS50089">
    <property type="entry name" value="ZF_RING_2"/>
    <property type="match status" value="1"/>
</dbReference>
<dbReference type="GO" id="GO:0016567">
    <property type="term" value="P:protein ubiquitination"/>
    <property type="evidence" value="ECO:0007669"/>
    <property type="project" value="UniProtKB-UniRule"/>
</dbReference>
<dbReference type="SUPFAM" id="SSF57850">
    <property type="entry name" value="RING/U-box"/>
    <property type="match status" value="1"/>
</dbReference>
<dbReference type="EC" id="2.3.2.27" evidence="15"/>
<dbReference type="InterPro" id="IPR058643">
    <property type="entry name" value="BRE1-like_CC"/>
</dbReference>
<evidence type="ECO:0000256" key="3">
    <source>
        <dbReference type="ARBA" id="ARBA00004906"/>
    </source>
</evidence>
<dbReference type="InterPro" id="IPR013083">
    <property type="entry name" value="Znf_RING/FYVE/PHD"/>
</dbReference>
<evidence type="ECO:0000256" key="1">
    <source>
        <dbReference type="ARBA" id="ARBA00000900"/>
    </source>
</evidence>
<evidence type="ECO:0000256" key="15">
    <source>
        <dbReference type="RuleBase" id="RU365038"/>
    </source>
</evidence>
<protein>
    <recommendedName>
        <fullName evidence="15">E3 ubiquitin protein ligase</fullName>
        <ecNumber evidence="15">2.3.2.27</ecNumber>
    </recommendedName>
</protein>
<proteinExistence type="inferred from homology"/>
<evidence type="ECO:0000256" key="14">
    <source>
        <dbReference type="PROSITE-ProRule" id="PRU00175"/>
    </source>
</evidence>
<keyword evidence="5 15" id="KW-0808">Transferase</keyword>
<keyword evidence="6 15" id="KW-0479">Metal-binding</keyword>
<organism evidence="19 20">
    <name type="scientific">Malassezia nana</name>
    <dbReference type="NCBI Taxonomy" id="180528"/>
    <lineage>
        <taxon>Eukaryota</taxon>
        <taxon>Fungi</taxon>
        <taxon>Dikarya</taxon>
        <taxon>Basidiomycota</taxon>
        <taxon>Ustilaginomycotina</taxon>
        <taxon>Malasseziomycetes</taxon>
        <taxon>Malasseziales</taxon>
        <taxon>Malasseziaceae</taxon>
        <taxon>Malassezia</taxon>
    </lineage>
</organism>
<comment type="similarity">
    <text evidence="4 15">Belongs to the BRE1 family.</text>
</comment>
<dbReference type="GO" id="GO:0033503">
    <property type="term" value="C:HULC complex"/>
    <property type="evidence" value="ECO:0007669"/>
    <property type="project" value="TreeGrafter"/>
</dbReference>
<name>A0AAF0J6X4_9BASI</name>
<dbReference type="Gene3D" id="3.30.40.10">
    <property type="entry name" value="Zinc/RING finger domain, C3HC4 (zinc finger)"/>
    <property type="match status" value="1"/>
</dbReference>
<dbReference type="PROSITE" id="PS00518">
    <property type="entry name" value="ZF_RING_1"/>
    <property type="match status" value="1"/>
</dbReference>
<keyword evidence="9 15" id="KW-0862">Zinc</keyword>
<evidence type="ECO:0000256" key="13">
    <source>
        <dbReference type="ARBA" id="ARBA00059679"/>
    </source>
</evidence>